<feature type="transmembrane region" description="Helical" evidence="6">
    <location>
        <begin position="241"/>
        <end position="259"/>
    </location>
</feature>
<keyword evidence="5 6" id="KW-0472">Membrane</keyword>
<dbReference type="RefSeq" id="WP_331847572.1">
    <property type="nucleotide sequence ID" value="NZ_JAZHPZ010000007.1"/>
</dbReference>
<proteinExistence type="predicted"/>
<feature type="transmembrane region" description="Helical" evidence="6">
    <location>
        <begin position="160"/>
        <end position="179"/>
    </location>
</feature>
<evidence type="ECO:0000256" key="6">
    <source>
        <dbReference type="SAM" id="Phobius"/>
    </source>
</evidence>
<evidence type="ECO:0000313" key="8">
    <source>
        <dbReference type="Proteomes" id="UP001306950"/>
    </source>
</evidence>
<evidence type="ECO:0000256" key="5">
    <source>
        <dbReference type="ARBA" id="ARBA00023136"/>
    </source>
</evidence>
<dbReference type="NCBIfam" id="TIGR02454">
    <property type="entry name" value="ECF_T_CbiQ"/>
    <property type="match status" value="1"/>
</dbReference>
<name>A0ABU7VUB9_9BACL</name>
<sequence length="262" mass="29472">MLRRIDALSYSNALRHLSPLWKSLFAVVMFILSYSLHPVLQVIIFFWMMLWCIHFAKIPARTYGSLLCTALLFFVLSLPAVLVELGRPEASDAVLALKLPASEQSLYVMAAGIRRAGKLLARVIACLSCFFFLILTTPFGELLQVLRKLRLPEIVLELMLIMYRFLFLLSDTVHGMLLAGRLRGGKRGFWARMREMAGMGSALFANTMRRYDGLSKGLLTRGYTGQIVLPPYEPRTVPGKIAASAYIGIALMLLAELWIRLV</sequence>
<feature type="transmembrane region" description="Helical" evidence="6">
    <location>
        <begin position="24"/>
        <end position="50"/>
    </location>
</feature>
<feature type="transmembrane region" description="Helical" evidence="6">
    <location>
        <begin position="119"/>
        <end position="140"/>
    </location>
</feature>
<comment type="subcellular location">
    <subcellularLocation>
        <location evidence="1">Cell membrane</location>
        <topology evidence="1">Multi-pass membrane protein</topology>
    </subcellularLocation>
</comment>
<dbReference type="Proteomes" id="UP001306950">
    <property type="component" value="Unassembled WGS sequence"/>
</dbReference>
<accession>A0ABU7VUB9</accession>
<keyword evidence="4 6" id="KW-1133">Transmembrane helix</keyword>
<dbReference type="PANTHER" id="PTHR43723:SF1">
    <property type="entry name" value="COBALT TRANSPORT PROTEIN CBIQ"/>
    <property type="match status" value="1"/>
</dbReference>
<dbReference type="EMBL" id="JAZHPZ010000007">
    <property type="protein sequence ID" value="MEF2967359.1"/>
    <property type="molecule type" value="Genomic_DNA"/>
</dbReference>
<dbReference type="InterPro" id="IPR012809">
    <property type="entry name" value="ECF_CbiQ"/>
</dbReference>
<dbReference type="Pfam" id="PF02361">
    <property type="entry name" value="CbiQ"/>
    <property type="match status" value="1"/>
</dbReference>
<comment type="caution">
    <text evidence="7">The sequence shown here is derived from an EMBL/GenBank/DDBJ whole genome shotgun (WGS) entry which is preliminary data.</text>
</comment>
<keyword evidence="8" id="KW-1185">Reference proteome</keyword>
<evidence type="ECO:0000256" key="3">
    <source>
        <dbReference type="ARBA" id="ARBA00022692"/>
    </source>
</evidence>
<evidence type="ECO:0000256" key="2">
    <source>
        <dbReference type="ARBA" id="ARBA00022475"/>
    </source>
</evidence>
<feature type="transmembrane region" description="Helical" evidence="6">
    <location>
        <begin position="62"/>
        <end position="83"/>
    </location>
</feature>
<dbReference type="CDD" id="cd16914">
    <property type="entry name" value="EcfT"/>
    <property type="match status" value="1"/>
</dbReference>
<evidence type="ECO:0000256" key="1">
    <source>
        <dbReference type="ARBA" id="ARBA00004651"/>
    </source>
</evidence>
<organism evidence="7 8">
    <name type="scientific">Paenibacillus haidiansis</name>
    <dbReference type="NCBI Taxonomy" id="1574488"/>
    <lineage>
        <taxon>Bacteria</taxon>
        <taxon>Bacillati</taxon>
        <taxon>Bacillota</taxon>
        <taxon>Bacilli</taxon>
        <taxon>Bacillales</taxon>
        <taxon>Paenibacillaceae</taxon>
        <taxon>Paenibacillus</taxon>
    </lineage>
</organism>
<keyword evidence="3 6" id="KW-0812">Transmembrane</keyword>
<evidence type="ECO:0000256" key="4">
    <source>
        <dbReference type="ARBA" id="ARBA00022989"/>
    </source>
</evidence>
<gene>
    <name evidence="7" type="primary">cbiQ</name>
    <name evidence="7" type="ORF">V3851_16085</name>
</gene>
<dbReference type="InterPro" id="IPR052770">
    <property type="entry name" value="Cobalt_transport_CbiQ"/>
</dbReference>
<protein>
    <submittedName>
        <fullName evidence="7">Cobalt ECF transporter T component CbiQ</fullName>
    </submittedName>
</protein>
<dbReference type="InterPro" id="IPR003339">
    <property type="entry name" value="ABC/ECF_trnsptr_transmembrane"/>
</dbReference>
<keyword evidence="2" id="KW-1003">Cell membrane</keyword>
<dbReference type="PANTHER" id="PTHR43723">
    <property type="entry name" value="COBALT TRANSPORT PROTEIN CBIQ"/>
    <property type="match status" value="1"/>
</dbReference>
<reference evidence="7 8" key="1">
    <citation type="submission" date="2024-02" db="EMBL/GenBank/DDBJ databases">
        <title>A nitrogen-fixing paenibacillus bacterium.</title>
        <authorList>
            <person name="Zhang W.L."/>
            <person name="Chen S.F."/>
        </authorList>
    </citation>
    <scope>NUCLEOTIDE SEQUENCE [LARGE SCALE GENOMIC DNA]</scope>
    <source>
        <strain evidence="7 8">M1</strain>
    </source>
</reference>
<evidence type="ECO:0000313" key="7">
    <source>
        <dbReference type="EMBL" id="MEF2967359.1"/>
    </source>
</evidence>